<dbReference type="SUPFAM" id="SSF56574">
    <property type="entry name" value="Serpins"/>
    <property type="match status" value="1"/>
</dbReference>
<dbReference type="InterPro" id="IPR023796">
    <property type="entry name" value="Serpin_dom"/>
</dbReference>
<proteinExistence type="predicted"/>
<organism evidence="4 5">
    <name type="scientific">Eurystomus gularis</name>
    <dbReference type="NCBI Taxonomy" id="325343"/>
    <lineage>
        <taxon>Eukaryota</taxon>
        <taxon>Metazoa</taxon>
        <taxon>Chordata</taxon>
        <taxon>Craniata</taxon>
        <taxon>Vertebrata</taxon>
        <taxon>Euteleostomi</taxon>
        <taxon>Archelosauria</taxon>
        <taxon>Archosauria</taxon>
        <taxon>Dinosauria</taxon>
        <taxon>Saurischia</taxon>
        <taxon>Theropoda</taxon>
        <taxon>Coelurosauria</taxon>
        <taxon>Aves</taxon>
        <taxon>Neognathae</taxon>
        <taxon>Neoaves</taxon>
        <taxon>Telluraves</taxon>
        <taxon>Coraciimorphae</taxon>
        <taxon>Coraciiformes</taxon>
        <taxon>Coraciidae</taxon>
        <taxon>Eurystomus</taxon>
    </lineage>
</organism>
<evidence type="ECO:0000313" key="5">
    <source>
        <dbReference type="Proteomes" id="UP000541249"/>
    </source>
</evidence>
<name>A0A7L4DYP9_9AVES</name>
<comment type="caution">
    <text evidence="4">The sequence shown here is derived from an EMBL/GenBank/DDBJ whole genome shotgun (WGS) entry which is preliminary data.</text>
</comment>
<dbReference type="Proteomes" id="UP000541249">
    <property type="component" value="Unassembled WGS sequence"/>
</dbReference>
<evidence type="ECO:0000313" key="4">
    <source>
        <dbReference type="EMBL" id="NXW66813.1"/>
    </source>
</evidence>
<evidence type="ECO:0000259" key="3">
    <source>
        <dbReference type="Pfam" id="PF00079"/>
    </source>
</evidence>
<feature type="non-terminal residue" evidence="4">
    <location>
        <position position="1"/>
    </location>
</feature>
<dbReference type="InterPro" id="IPR000215">
    <property type="entry name" value="Serpin_fam"/>
</dbReference>
<reference evidence="4 5" key="1">
    <citation type="submission" date="2019-09" db="EMBL/GenBank/DDBJ databases">
        <title>Bird 10,000 Genomes (B10K) Project - Family phase.</title>
        <authorList>
            <person name="Zhang G."/>
        </authorList>
    </citation>
    <scope>NUCLEOTIDE SEQUENCE [LARGE SCALE GENOMIC DNA]</scope>
    <source>
        <strain evidence="4">B10K-DU-002-51</strain>
        <tissue evidence="4">Muscle</tissue>
    </source>
</reference>
<protein>
    <submittedName>
        <fullName evidence="4">SPB6 protein</fullName>
    </submittedName>
</protein>
<gene>
    <name evidence="4" type="primary">Serpinb6</name>
    <name evidence="4" type="ORF">EURGUL_R04049</name>
</gene>
<dbReference type="PANTHER" id="PTHR11461">
    <property type="entry name" value="SERINE PROTEASE INHIBITOR, SERPIN"/>
    <property type="match status" value="1"/>
</dbReference>
<evidence type="ECO:0000256" key="2">
    <source>
        <dbReference type="ARBA" id="ARBA00022900"/>
    </source>
</evidence>
<sequence length="87" mass="10235">SFIESSQKLYHAGLEQIDFMHAWEDSRRQINAWVEERTEGKIQNLLAKGILGSQTRLVVVNAVYFKGNWEKQFNKEKTAERPFHINK</sequence>
<keyword evidence="5" id="KW-1185">Reference proteome</keyword>
<feature type="domain" description="Serpin" evidence="3">
    <location>
        <begin position="1"/>
        <end position="87"/>
    </location>
</feature>
<dbReference type="GO" id="GO:0005737">
    <property type="term" value="C:cytoplasm"/>
    <property type="evidence" value="ECO:0007669"/>
    <property type="project" value="TreeGrafter"/>
</dbReference>
<dbReference type="PANTHER" id="PTHR11461:SF204">
    <property type="entry name" value="SERPIN B6"/>
    <property type="match status" value="1"/>
</dbReference>
<dbReference type="GO" id="GO:0005615">
    <property type="term" value="C:extracellular space"/>
    <property type="evidence" value="ECO:0007669"/>
    <property type="project" value="InterPro"/>
</dbReference>
<dbReference type="InterPro" id="IPR036186">
    <property type="entry name" value="Serpin_sf"/>
</dbReference>
<dbReference type="InterPro" id="IPR042178">
    <property type="entry name" value="Serpin_sf_1"/>
</dbReference>
<keyword evidence="1" id="KW-0646">Protease inhibitor</keyword>
<accession>A0A7L4DYP9</accession>
<dbReference type="Gene3D" id="3.30.497.10">
    <property type="entry name" value="Antithrombin, subunit I, domain 2"/>
    <property type="match status" value="1"/>
</dbReference>
<dbReference type="OrthoDB" id="671595at2759"/>
<dbReference type="GO" id="GO:0004867">
    <property type="term" value="F:serine-type endopeptidase inhibitor activity"/>
    <property type="evidence" value="ECO:0007669"/>
    <property type="project" value="UniProtKB-KW"/>
</dbReference>
<keyword evidence="2" id="KW-0722">Serine protease inhibitor</keyword>
<evidence type="ECO:0000256" key="1">
    <source>
        <dbReference type="ARBA" id="ARBA00022690"/>
    </source>
</evidence>
<dbReference type="EMBL" id="VZZY01026495">
    <property type="protein sequence ID" value="NXW66813.1"/>
    <property type="molecule type" value="Genomic_DNA"/>
</dbReference>
<feature type="non-terminal residue" evidence="4">
    <location>
        <position position="87"/>
    </location>
</feature>
<dbReference type="AlphaFoldDB" id="A0A7L4DYP9"/>
<dbReference type="Pfam" id="PF00079">
    <property type="entry name" value="Serpin"/>
    <property type="match status" value="1"/>
</dbReference>